<evidence type="ECO:0000256" key="2">
    <source>
        <dbReference type="ARBA" id="ARBA00023125"/>
    </source>
</evidence>
<evidence type="ECO:0000256" key="3">
    <source>
        <dbReference type="ARBA" id="ARBA00023163"/>
    </source>
</evidence>
<dbReference type="InterPro" id="IPR011051">
    <property type="entry name" value="RmlC_Cupin_sf"/>
</dbReference>
<dbReference type="InterPro" id="IPR014710">
    <property type="entry name" value="RmlC-like_jellyroll"/>
</dbReference>
<dbReference type="Proteomes" id="UP001473063">
    <property type="component" value="Unassembled WGS sequence"/>
</dbReference>
<sequence length="342" mass="41064">MTYEELIHDLQKLSWEEEIYREYYYMEKTPENIEKFLEKYKDYEKEAGWCVYEETLNRHMYENQFIPSCSNVSLNKPPRYFPAFYHKHDFFEIVYVLSGNYKNSFVDSEEELKPGDLCLIAPNTVHSVHTVNDDSIIFNILIRRSTFMDIFYNTVRDKSQISSFFVGNLYSREKIRYLLFHTEGDEIIRNYILDMYKEQKHCDEYTDRIICSILTLFFVELTRRHGKNISIPDMKREKTEEESRMLSYMIANSSTVTLSELAEEFHFSVPYCSKLIKNISGKTFSNLLTEIRLQQGEQLLLYSQMSVEDISDRVGYKNPESFIRAFRRFYQDTPSQYRRKNK</sequence>
<dbReference type="InterPro" id="IPR009057">
    <property type="entry name" value="Homeodomain-like_sf"/>
</dbReference>
<accession>A0ABV1BBL0</accession>
<evidence type="ECO:0000313" key="6">
    <source>
        <dbReference type="Proteomes" id="UP001473063"/>
    </source>
</evidence>
<keyword evidence="2" id="KW-0238">DNA-binding</keyword>
<dbReference type="Pfam" id="PF02311">
    <property type="entry name" value="AraC_binding"/>
    <property type="match status" value="1"/>
</dbReference>
<evidence type="ECO:0000313" key="5">
    <source>
        <dbReference type="EMBL" id="MEQ2370009.1"/>
    </source>
</evidence>
<dbReference type="EMBL" id="JBBMEJ010000002">
    <property type="protein sequence ID" value="MEQ2370009.1"/>
    <property type="molecule type" value="Genomic_DNA"/>
</dbReference>
<protein>
    <submittedName>
        <fullName evidence="5">AraC family transcriptional regulator</fullName>
    </submittedName>
</protein>
<dbReference type="PROSITE" id="PS00041">
    <property type="entry name" value="HTH_ARAC_FAMILY_1"/>
    <property type="match status" value="1"/>
</dbReference>
<dbReference type="Pfam" id="PF12833">
    <property type="entry name" value="HTH_18"/>
    <property type="match status" value="1"/>
</dbReference>
<keyword evidence="1" id="KW-0805">Transcription regulation</keyword>
<dbReference type="Gene3D" id="1.10.10.60">
    <property type="entry name" value="Homeodomain-like"/>
    <property type="match status" value="2"/>
</dbReference>
<evidence type="ECO:0000259" key="4">
    <source>
        <dbReference type="PROSITE" id="PS01124"/>
    </source>
</evidence>
<organism evidence="5 6">
    <name type="scientific">Blautia aquisgranensis</name>
    <dbReference type="NCBI Taxonomy" id="3133153"/>
    <lineage>
        <taxon>Bacteria</taxon>
        <taxon>Bacillati</taxon>
        <taxon>Bacillota</taxon>
        <taxon>Clostridia</taxon>
        <taxon>Lachnospirales</taxon>
        <taxon>Lachnospiraceae</taxon>
        <taxon>Blautia</taxon>
    </lineage>
</organism>
<gene>
    <name evidence="5" type="ORF">WMO28_03455</name>
</gene>
<dbReference type="PROSITE" id="PS01124">
    <property type="entry name" value="HTH_ARAC_FAMILY_2"/>
    <property type="match status" value="1"/>
</dbReference>
<comment type="caution">
    <text evidence="5">The sequence shown here is derived from an EMBL/GenBank/DDBJ whole genome shotgun (WGS) entry which is preliminary data.</text>
</comment>
<dbReference type="Gene3D" id="2.60.120.10">
    <property type="entry name" value="Jelly Rolls"/>
    <property type="match status" value="1"/>
</dbReference>
<dbReference type="PANTHER" id="PTHR43280:SF28">
    <property type="entry name" value="HTH-TYPE TRANSCRIPTIONAL ACTIVATOR RHAS"/>
    <property type="match status" value="1"/>
</dbReference>
<name>A0ABV1BBL0_9FIRM</name>
<keyword evidence="3" id="KW-0804">Transcription</keyword>
<reference evidence="5 6" key="1">
    <citation type="submission" date="2024-03" db="EMBL/GenBank/DDBJ databases">
        <title>Human intestinal bacterial collection.</title>
        <authorList>
            <person name="Pauvert C."/>
            <person name="Hitch T.C.A."/>
            <person name="Clavel T."/>
        </authorList>
    </citation>
    <scope>NUCLEOTIDE SEQUENCE [LARGE SCALE GENOMIC DNA]</scope>
    <source>
        <strain evidence="5 6">CLA-JM-H16</strain>
    </source>
</reference>
<dbReference type="InterPro" id="IPR018060">
    <property type="entry name" value="HTH_AraC"/>
</dbReference>
<feature type="domain" description="HTH araC/xylS-type" evidence="4">
    <location>
        <begin position="243"/>
        <end position="340"/>
    </location>
</feature>
<dbReference type="SUPFAM" id="SSF46689">
    <property type="entry name" value="Homeodomain-like"/>
    <property type="match status" value="1"/>
</dbReference>
<evidence type="ECO:0000256" key="1">
    <source>
        <dbReference type="ARBA" id="ARBA00023015"/>
    </source>
</evidence>
<dbReference type="PRINTS" id="PR00032">
    <property type="entry name" value="HTHARAC"/>
</dbReference>
<dbReference type="InterPro" id="IPR018062">
    <property type="entry name" value="HTH_AraC-typ_CS"/>
</dbReference>
<dbReference type="PANTHER" id="PTHR43280">
    <property type="entry name" value="ARAC-FAMILY TRANSCRIPTIONAL REGULATOR"/>
    <property type="match status" value="1"/>
</dbReference>
<keyword evidence="6" id="KW-1185">Reference proteome</keyword>
<dbReference type="SUPFAM" id="SSF51182">
    <property type="entry name" value="RmlC-like cupins"/>
    <property type="match status" value="1"/>
</dbReference>
<proteinExistence type="predicted"/>
<dbReference type="InterPro" id="IPR020449">
    <property type="entry name" value="Tscrpt_reg_AraC-type_HTH"/>
</dbReference>
<dbReference type="InterPro" id="IPR003313">
    <property type="entry name" value="AraC-bd"/>
</dbReference>
<dbReference type="SMART" id="SM00342">
    <property type="entry name" value="HTH_ARAC"/>
    <property type="match status" value="1"/>
</dbReference>
<dbReference type="RefSeq" id="WP_349056066.1">
    <property type="nucleotide sequence ID" value="NZ_JBBMEJ010000002.1"/>
</dbReference>